<name>A0A9Q3DR53_9BASI</name>
<dbReference type="OrthoDB" id="2801544at2759"/>
<keyword evidence="2" id="KW-1185">Reference proteome</keyword>
<protein>
    <submittedName>
        <fullName evidence="1">Uncharacterized protein</fullName>
    </submittedName>
</protein>
<dbReference type="Proteomes" id="UP000765509">
    <property type="component" value="Unassembled WGS sequence"/>
</dbReference>
<evidence type="ECO:0000313" key="2">
    <source>
        <dbReference type="Proteomes" id="UP000765509"/>
    </source>
</evidence>
<dbReference type="InterPro" id="IPR038718">
    <property type="entry name" value="SNF2-like_sf"/>
</dbReference>
<proteinExistence type="predicted"/>
<accession>A0A9Q3DR53</accession>
<organism evidence="1 2">
    <name type="scientific">Austropuccinia psidii MF-1</name>
    <dbReference type="NCBI Taxonomy" id="1389203"/>
    <lineage>
        <taxon>Eukaryota</taxon>
        <taxon>Fungi</taxon>
        <taxon>Dikarya</taxon>
        <taxon>Basidiomycota</taxon>
        <taxon>Pucciniomycotina</taxon>
        <taxon>Pucciniomycetes</taxon>
        <taxon>Pucciniales</taxon>
        <taxon>Sphaerophragmiaceae</taxon>
        <taxon>Austropuccinia</taxon>
    </lineage>
</organism>
<dbReference type="Gene3D" id="3.40.50.10810">
    <property type="entry name" value="Tandem AAA-ATPase domain"/>
    <property type="match status" value="1"/>
</dbReference>
<reference evidence="1" key="1">
    <citation type="submission" date="2021-03" db="EMBL/GenBank/DDBJ databases">
        <title>Draft genome sequence of rust myrtle Austropuccinia psidii MF-1, a brazilian biotype.</title>
        <authorList>
            <person name="Quecine M.C."/>
            <person name="Pachon D.M.R."/>
            <person name="Bonatelli M.L."/>
            <person name="Correr F.H."/>
            <person name="Franceschini L.M."/>
            <person name="Leite T.F."/>
            <person name="Margarido G.R.A."/>
            <person name="Almeida C.A."/>
            <person name="Ferrarezi J.A."/>
            <person name="Labate C.A."/>
        </authorList>
    </citation>
    <scope>NUCLEOTIDE SEQUENCE</scope>
    <source>
        <strain evidence="1">MF-1</strain>
    </source>
</reference>
<dbReference type="EMBL" id="AVOT02020223">
    <property type="protein sequence ID" value="MBW0508260.1"/>
    <property type="molecule type" value="Genomic_DNA"/>
</dbReference>
<dbReference type="AlphaFoldDB" id="A0A9Q3DR53"/>
<comment type="caution">
    <text evidence="1">The sequence shown here is derived from an EMBL/GenBank/DDBJ whole genome shotgun (WGS) entry which is preliminary data.</text>
</comment>
<evidence type="ECO:0000313" key="1">
    <source>
        <dbReference type="EMBL" id="MBW0508260.1"/>
    </source>
</evidence>
<gene>
    <name evidence="1" type="ORF">O181_047975</name>
</gene>
<sequence length="100" mass="11167">MDDMGLGKTIQAIALIDTFKEQLITNPHLAQSPTGNQKYPSMLSLEHSKPTPTMAPLVTHYLRPTSYNMILSSLLTILSPKNPYKRIPLNYPFIKSIGIV</sequence>